<dbReference type="RefSeq" id="WP_337696571.1">
    <property type="nucleotide sequence ID" value="NZ_JBBEGN010000010.1"/>
</dbReference>
<evidence type="ECO:0000256" key="7">
    <source>
        <dbReference type="ARBA" id="ARBA00023136"/>
    </source>
</evidence>
<evidence type="ECO:0000256" key="6">
    <source>
        <dbReference type="ARBA" id="ARBA00022989"/>
    </source>
</evidence>
<comment type="subcellular location">
    <subcellularLocation>
        <location evidence="1">Cell membrane</location>
        <topology evidence="1">Multi-pass membrane protein</topology>
    </subcellularLocation>
</comment>
<evidence type="ECO:0000256" key="2">
    <source>
        <dbReference type="ARBA" id="ARBA00008335"/>
    </source>
</evidence>
<feature type="transmembrane region" description="Helical" evidence="8">
    <location>
        <begin position="290"/>
        <end position="310"/>
    </location>
</feature>
<feature type="transmembrane region" description="Helical" evidence="8">
    <location>
        <begin position="373"/>
        <end position="394"/>
    </location>
</feature>
<feature type="transmembrane region" description="Helical" evidence="8">
    <location>
        <begin position="174"/>
        <end position="194"/>
    </location>
</feature>
<dbReference type="PROSITE" id="PS50850">
    <property type="entry name" value="MFS"/>
    <property type="match status" value="1"/>
</dbReference>
<feature type="transmembrane region" description="Helical" evidence="8">
    <location>
        <begin position="114"/>
        <end position="132"/>
    </location>
</feature>
<proteinExistence type="inferred from homology"/>
<feature type="transmembrane region" description="Helical" evidence="8">
    <location>
        <begin position="144"/>
        <end position="162"/>
    </location>
</feature>
<evidence type="ECO:0000256" key="4">
    <source>
        <dbReference type="ARBA" id="ARBA00022475"/>
    </source>
</evidence>
<feature type="transmembrane region" description="Helical" evidence="8">
    <location>
        <begin position="316"/>
        <end position="335"/>
    </location>
</feature>
<dbReference type="Gene3D" id="1.20.1250.20">
    <property type="entry name" value="MFS general substrate transporter like domains"/>
    <property type="match status" value="1"/>
</dbReference>
<dbReference type="Pfam" id="PF07690">
    <property type="entry name" value="MFS_1"/>
    <property type="match status" value="1"/>
</dbReference>
<dbReference type="InterPro" id="IPR005829">
    <property type="entry name" value="Sugar_transporter_CS"/>
</dbReference>
<protein>
    <submittedName>
        <fullName evidence="10">MFS transporter</fullName>
    </submittedName>
</protein>
<evidence type="ECO:0000259" key="9">
    <source>
        <dbReference type="PROSITE" id="PS50850"/>
    </source>
</evidence>
<evidence type="ECO:0000313" key="11">
    <source>
        <dbReference type="Proteomes" id="UP001385809"/>
    </source>
</evidence>
<dbReference type="EMBL" id="JBBEGN010000010">
    <property type="protein sequence ID" value="MEJ2870000.1"/>
    <property type="molecule type" value="Genomic_DNA"/>
</dbReference>
<evidence type="ECO:0000256" key="8">
    <source>
        <dbReference type="SAM" id="Phobius"/>
    </source>
</evidence>
<sequence>MTVTEAPALRQGDAGFRRVSVGLLFAGFTTFALLYATQPLLPRLVEVFAISPGTASLSVSVTTGGLALAIVPASALSERWGRRPVMLWSLTAAVLLGLAATVAPSFWLLLVLRALEGVALAGLPAVGMAYLADEIDGGHLGAVMGLYIAGNSIGGFGGRIVVSALGDLTGSWRLALGGITALSGVCLVVFWLVLPPSRRFTPGPVAPSTLVASARAHLGDPVLRRLFATALLLTGTFVCAYNFVAFRLLGPPFSLSELLVGFVFVLYAVGTVTSSVAGRVSGRFGARTTVLAACGVAALGAVAMLAPVLALVVGGLALLTVGFFAGHAVASAWVGRRAEHARALASGMYLFSFYVGSSVGGTLGGVVFGAGGWSATVGFLVVLLAAAAVVVAPMERVAAASARSARSARSGERRAPSVE</sequence>
<name>A0ABU8MTM4_9PSEU</name>
<dbReference type="InterPro" id="IPR020846">
    <property type="entry name" value="MFS_dom"/>
</dbReference>
<keyword evidence="4" id="KW-1003">Cell membrane</keyword>
<keyword evidence="6 8" id="KW-1133">Transmembrane helix</keyword>
<feature type="transmembrane region" description="Helical" evidence="8">
    <location>
        <begin position="21"/>
        <end position="41"/>
    </location>
</feature>
<evidence type="ECO:0000256" key="1">
    <source>
        <dbReference type="ARBA" id="ARBA00004651"/>
    </source>
</evidence>
<dbReference type="CDD" id="cd17324">
    <property type="entry name" value="MFS_NepI_like"/>
    <property type="match status" value="1"/>
</dbReference>
<dbReference type="Proteomes" id="UP001385809">
    <property type="component" value="Unassembled WGS sequence"/>
</dbReference>
<dbReference type="InterPro" id="IPR036259">
    <property type="entry name" value="MFS_trans_sf"/>
</dbReference>
<keyword evidence="5 8" id="KW-0812">Transmembrane</keyword>
<feature type="transmembrane region" description="Helical" evidence="8">
    <location>
        <begin position="85"/>
        <end position="108"/>
    </location>
</feature>
<keyword evidence="3" id="KW-0813">Transport</keyword>
<feature type="transmembrane region" description="Helical" evidence="8">
    <location>
        <begin position="347"/>
        <end position="367"/>
    </location>
</feature>
<feature type="transmembrane region" description="Helical" evidence="8">
    <location>
        <begin position="47"/>
        <end position="73"/>
    </location>
</feature>
<comment type="caution">
    <text evidence="10">The sequence shown here is derived from an EMBL/GenBank/DDBJ whole genome shotgun (WGS) entry which is preliminary data.</text>
</comment>
<feature type="transmembrane region" description="Helical" evidence="8">
    <location>
        <begin position="226"/>
        <end position="246"/>
    </location>
</feature>
<evidence type="ECO:0000256" key="3">
    <source>
        <dbReference type="ARBA" id="ARBA00022448"/>
    </source>
</evidence>
<evidence type="ECO:0000313" key="10">
    <source>
        <dbReference type="EMBL" id="MEJ2870000.1"/>
    </source>
</evidence>
<dbReference type="SUPFAM" id="SSF103473">
    <property type="entry name" value="MFS general substrate transporter"/>
    <property type="match status" value="1"/>
</dbReference>
<evidence type="ECO:0000256" key="5">
    <source>
        <dbReference type="ARBA" id="ARBA00022692"/>
    </source>
</evidence>
<keyword evidence="7 8" id="KW-0472">Membrane</keyword>
<dbReference type="InterPro" id="IPR011701">
    <property type="entry name" value="MFS"/>
</dbReference>
<feature type="transmembrane region" description="Helical" evidence="8">
    <location>
        <begin position="258"/>
        <end position="278"/>
    </location>
</feature>
<gene>
    <name evidence="10" type="ORF">WCD74_19690</name>
</gene>
<reference evidence="10 11" key="1">
    <citation type="submission" date="2024-03" db="EMBL/GenBank/DDBJ databases">
        <title>Actinomycetospora sp. OC33-EN08, a novel actinomycete isolated from wild orchid (Aerides multiflora).</title>
        <authorList>
            <person name="Suriyachadkun C."/>
        </authorList>
    </citation>
    <scope>NUCLEOTIDE SEQUENCE [LARGE SCALE GENOMIC DNA]</scope>
    <source>
        <strain evidence="10 11">OC33-EN08</strain>
    </source>
</reference>
<dbReference type="PANTHER" id="PTHR43271:SF1">
    <property type="entry name" value="INNER MEMBRANE TRANSPORT PROTEIN YNFM"/>
    <property type="match status" value="1"/>
</dbReference>
<organism evidence="10 11">
    <name type="scientific">Actinomycetospora aurantiaca</name>
    <dbReference type="NCBI Taxonomy" id="3129233"/>
    <lineage>
        <taxon>Bacteria</taxon>
        <taxon>Bacillati</taxon>
        <taxon>Actinomycetota</taxon>
        <taxon>Actinomycetes</taxon>
        <taxon>Pseudonocardiales</taxon>
        <taxon>Pseudonocardiaceae</taxon>
        <taxon>Actinomycetospora</taxon>
    </lineage>
</organism>
<feature type="domain" description="Major facilitator superfamily (MFS) profile" evidence="9">
    <location>
        <begin position="15"/>
        <end position="396"/>
    </location>
</feature>
<comment type="similarity">
    <text evidence="2">Belongs to the major facilitator superfamily.</text>
</comment>
<dbReference type="PROSITE" id="PS00216">
    <property type="entry name" value="SUGAR_TRANSPORT_1"/>
    <property type="match status" value="1"/>
</dbReference>
<dbReference type="PANTHER" id="PTHR43271">
    <property type="entry name" value="BLL2771 PROTEIN"/>
    <property type="match status" value="1"/>
</dbReference>
<keyword evidence="11" id="KW-1185">Reference proteome</keyword>
<accession>A0ABU8MTM4</accession>